<keyword evidence="3" id="KW-1185">Reference proteome</keyword>
<feature type="domain" description="AB hydrolase-1" evidence="1">
    <location>
        <begin position="33"/>
        <end position="263"/>
    </location>
</feature>
<name>A0A372ZQ18_9ACTN</name>
<dbReference type="Pfam" id="PF00561">
    <property type="entry name" value="Abhydrolase_1"/>
    <property type="match status" value="1"/>
</dbReference>
<dbReference type="InterPro" id="IPR000073">
    <property type="entry name" value="AB_hydrolase_1"/>
</dbReference>
<comment type="caution">
    <text evidence="2">The sequence shown here is derived from an EMBL/GenBank/DDBJ whole genome shotgun (WGS) entry which is preliminary data.</text>
</comment>
<dbReference type="PANTHER" id="PTHR43194:SF2">
    <property type="entry name" value="PEROXISOMAL MEMBRANE PROTEIN LPX1"/>
    <property type="match status" value="1"/>
</dbReference>
<dbReference type="SUPFAM" id="SSF53474">
    <property type="entry name" value="alpha/beta-Hydrolases"/>
    <property type="match status" value="1"/>
</dbReference>
<accession>A0A372ZQ18</accession>
<gene>
    <name evidence="2" type="ORF">DR950_09305</name>
</gene>
<protein>
    <submittedName>
        <fullName evidence="2">Alpha/beta hydrolase</fullName>
    </submittedName>
</protein>
<dbReference type="InterPro" id="IPR050228">
    <property type="entry name" value="Carboxylesterase_BioH"/>
</dbReference>
<dbReference type="InterPro" id="IPR000639">
    <property type="entry name" value="Epox_hydrolase-like"/>
</dbReference>
<sequence length="279" mass="29988">MTESTVTGSTDDLCFFDSGHGRLAYLDAGTGEPLVLLHGGLLDHRSWADQLPALLPAYRVIALDTRGHGASDNASRPFRPADDLADLLRHLGLGPLTVIGLSMGGTIALDLALEHPELVRALVISGNGTSESEFTDPWLGELAADQTAALAEGDGEGWIDSFTRLASGPHRRLDEVDPEVVRRLKEMTRNTISKHTPDDPQYLVPVTDTWKRLTGITVPLLAINGGIDSADHVNLAERVVRTVVDGRAVTVEGTGHYPNMERPAEFNAHLLAFLGALRG</sequence>
<dbReference type="EMBL" id="QVIG01000001">
    <property type="protein sequence ID" value="RGD57956.1"/>
    <property type="molecule type" value="Genomic_DNA"/>
</dbReference>
<dbReference type="Gene3D" id="3.40.50.1820">
    <property type="entry name" value="alpha/beta hydrolase"/>
    <property type="match status" value="1"/>
</dbReference>
<dbReference type="AlphaFoldDB" id="A0A372ZQ18"/>
<evidence type="ECO:0000313" key="3">
    <source>
        <dbReference type="Proteomes" id="UP000263377"/>
    </source>
</evidence>
<dbReference type="PRINTS" id="PR00111">
    <property type="entry name" value="ABHYDROLASE"/>
</dbReference>
<dbReference type="PRINTS" id="PR00412">
    <property type="entry name" value="EPOXHYDRLASE"/>
</dbReference>
<keyword evidence="2" id="KW-0378">Hydrolase</keyword>
<evidence type="ECO:0000259" key="1">
    <source>
        <dbReference type="Pfam" id="PF00561"/>
    </source>
</evidence>
<proteinExistence type="predicted"/>
<dbReference type="GO" id="GO:0016787">
    <property type="term" value="F:hydrolase activity"/>
    <property type="evidence" value="ECO:0007669"/>
    <property type="project" value="UniProtKB-KW"/>
</dbReference>
<evidence type="ECO:0000313" key="2">
    <source>
        <dbReference type="EMBL" id="RGD57956.1"/>
    </source>
</evidence>
<organism evidence="2 3">
    <name type="scientific">Kitasatospora xanthocidica</name>
    <dbReference type="NCBI Taxonomy" id="83382"/>
    <lineage>
        <taxon>Bacteria</taxon>
        <taxon>Bacillati</taxon>
        <taxon>Actinomycetota</taxon>
        <taxon>Actinomycetes</taxon>
        <taxon>Kitasatosporales</taxon>
        <taxon>Streptomycetaceae</taxon>
        <taxon>Kitasatospora</taxon>
    </lineage>
</organism>
<dbReference type="InterPro" id="IPR029058">
    <property type="entry name" value="AB_hydrolase_fold"/>
</dbReference>
<dbReference type="Proteomes" id="UP000263377">
    <property type="component" value="Unassembled WGS sequence"/>
</dbReference>
<dbReference type="PANTHER" id="PTHR43194">
    <property type="entry name" value="HYDROLASE ALPHA/BETA FOLD FAMILY"/>
    <property type="match status" value="1"/>
</dbReference>
<dbReference type="RefSeq" id="WP_117486647.1">
    <property type="nucleotide sequence ID" value="NZ_QVIG01000001.1"/>
</dbReference>
<reference evidence="2 3" key="1">
    <citation type="submission" date="2018-08" db="EMBL/GenBank/DDBJ databases">
        <title>Diversity &amp; Physiological Properties of Lignin-Decomposing Actinobacteria from Soil.</title>
        <authorList>
            <person name="Roh S.G."/>
            <person name="Kim S.B."/>
        </authorList>
    </citation>
    <scope>NUCLEOTIDE SEQUENCE [LARGE SCALE GENOMIC DNA]</scope>
    <source>
        <strain evidence="2 3">MMS17-GH009</strain>
    </source>
</reference>